<dbReference type="HOGENOM" id="CLU_225377_0_0_0"/>
<dbReference type="STRING" id="937777.Deipe_1660"/>
<dbReference type="Proteomes" id="UP000010467">
    <property type="component" value="Chromosome"/>
</dbReference>
<dbReference type="eggNOG" id="COG3209">
    <property type="taxonomic scope" value="Bacteria"/>
</dbReference>
<dbReference type="PANTHER" id="PTHR32305">
    <property type="match status" value="1"/>
</dbReference>
<dbReference type="PANTHER" id="PTHR32305:SF15">
    <property type="entry name" value="PROTEIN RHSA-RELATED"/>
    <property type="match status" value="1"/>
</dbReference>
<dbReference type="PROSITE" id="PS51820">
    <property type="entry name" value="PA14"/>
    <property type="match status" value="1"/>
</dbReference>
<dbReference type="SUPFAM" id="SSF56988">
    <property type="entry name" value="Anthrax protective antigen"/>
    <property type="match status" value="1"/>
</dbReference>
<feature type="region of interest" description="Disordered" evidence="1">
    <location>
        <begin position="1270"/>
        <end position="1291"/>
    </location>
</feature>
<evidence type="ECO:0000313" key="4">
    <source>
        <dbReference type="Proteomes" id="UP000010467"/>
    </source>
</evidence>
<evidence type="ECO:0000256" key="1">
    <source>
        <dbReference type="SAM" id="MobiDB-lite"/>
    </source>
</evidence>
<dbReference type="InterPro" id="IPR031325">
    <property type="entry name" value="RHS_repeat"/>
</dbReference>
<feature type="compositionally biased region" description="Polar residues" evidence="1">
    <location>
        <begin position="1701"/>
        <end position="1711"/>
    </location>
</feature>
<dbReference type="Gene3D" id="3.90.182.10">
    <property type="entry name" value="Toxin - Anthrax Protective Antigen,domain 1"/>
    <property type="match status" value="1"/>
</dbReference>
<feature type="domain" description="PA14" evidence="2">
    <location>
        <begin position="357"/>
        <end position="507"/>
    </location>
</feature>
<dbReference type="Pfam" id="PF05593">
    <property type="entry name" value="RHS_repeat"/>
    <property type="match status" value="1"/>
</dbReference>
<dbReference type="InterPro" id="IPR037524">
    <property type="entry name" value="PA14/GLEYA"/>
</dbReference>
<gene>
    <name evidence="3" type="ordered locus">Deipe_1660</name>
</gene>
<keyword evidence="4" id="KW-1185">Reference proteome</keyword>
<evidence type="ECO:0000313" key="3">
    <source>
        <dbReference type="EMBL" id="AFZ67193.1"/>
    </source>
</evidence>
<sequence>MPSSFSRPGAGASRLPLQVTSFDAPGFGELADAINIANGNLYVDVGAASRNTTLQSGDEQQGLFGSQWNLKERLRLAGFHNALALSQAPASFALMSGDGSARSFIKITLADTEFTSKPDWIKRYRTLNSSSGVVFYRSQAQAGTINPETWLVLLRSNNSTFAHLYEPDGTRVTFNDSNAGEYADYIQTLHEQYRSATAAVSDTEGRSSTSPKVDLTYGKSGQLSQTKDAWGRITTYLWNTNDALESIRYQPDGSTKEARKVSFAYAGDQLTTVDYYTTDGFGNPLKRSYSFGYGAAYTAGPIVLQRLTRSVPPAPGQSSTTVTTTYIYEKSPQGTPRIKTVMVPGLEPINYTFTTSTAATGLNAEYFQNKDLAGVPVRKVEPFAEGFQVNWGSGAPEGISTNATSCRSASVTDCFSSRWTGRITAPATGSYTFTAYSDDGFRVWVRGKLVIDHWQNDCCADYSGKVELVANQAYDITVEHFDGQGDAHFRLSWTPPGGSSQLVPARVLTPATSGNASFLDAVKVIVQQGDKRSEYQYDHLGRLRQKSQVDSNPALTTNGTEPYEKPTKTLTWRYRYYDSGYPATVEEPSGRTTHYAYDARGNLTRRAVYISDPFIEGSLVYAPSVAVAGTRSNNLYAPAEDVILNAKVTHDSLDSSKQGVLWRTTLEQTDSNPYNGTGGGRGWGGWWAPQPVTPGYQDDAGRSAYQMAAAADFGGTNNAWSGMISYRQHGIPLEAGRYLVSFNARTVPDSGRAQNLDVLYGLDNAVGAWATLTPKWQRIEQDFLVKETINTDRIFQAGEGLLNNPAWQIADIHVTYLGKWEGVGSNSEIRFSAPRTSTTSANHIDFYKVWAVSKADMNRASAPVTIQVQSPIERIDIYGIGRINVAPRTDASARTIQFGATVKGRDGRVIPNSKLVWSTSGGTISQAGLFTAPPWEDINPYDSVGPTKSWVVSVCSQENSNICQQAYANVGYSILDWVSGWKHDGETYRDNSYLGYRVQFVNPTPRIKEASSVRWTTSDWRSSISGNGCAYFPEQSVWAPGPYATDIRAQSETYPELITTPTKTWWVRFGTLSNCPSLPGVWPITDWNVRPTVQKLFRYTPSIYAFGTTTSPSNEEVITSDNSVIVHETSSAMVSTASTDSSGAYFVAQNSTTALQPVSLSYSAATPSALIGDAQAGSVSTAAVEQEPSRLLKSNFSELENFNYDDNNRLVSHIKPKFDVNQTTVQTDVRDSLIFPAHYQDWREVHTYQNHSVTINGQTFNATKTDSVSTQVGASGGLEGQSFTPGTERRTTTHSIDTFGRVAHVELKWENNTQWRKITFGYPDPSLTPANAILPGVNADGSARTTTSTALQFADLAQSETTSTSDGLEKRHEFVYDAFGSVAQDTLKNGIASDDATVAGSTDLIISRSFNGFGQKTWERTSRQVGGVASQQVWFYAPGGELLSTWTGRNTNQTNYSYNSSGLLEQMQRGIGTGSGATAKITTAHQTIKYMYDTYGRVNLQQELGEPGATGETWFDATTKYDTLDRPVEITLPDGGKTILAYDHHGELGYKSTTKLTQTWNRNPLGRVRSETLTPSHGTALTIVHIYDQFGRLLSSTPTGAEANSISSTADQATTSYRYDTEGNLLATVGPALRTNTLNDGEAYIDNRRPGVAYQYDTLNRRTSETTALTGAVDFDTALTAGQALEVITKYDGLDRPTEIIDNNGQGTASKKNSEVSRTGYKKTTQYDLAGNVTVVIQDVSRSGDFGYTTGTATLTTRTYYDAAGRVLKKVDAANHTRRWEYDPLGNVTAEFDETGKVIKGFEYTNDGLLQGTYEPVINLGGSTSFTPGSSAFNLTEWNVYGNRPYPTTTFKATTKGGTGTLQADDLPVKSTGGSATGGVQTSYTYDYAGRPTVVNTAGRSTSRSYDHAGHPTVVSDADGFVTINEYDHAGRVTREVQAARSTVVNGVTKTNDVDDKAGLSQGLTSTFRYDVFGNLTYKLQRGLITEYAYNSLGNPIRESRPRSSGAAQYKYYAYNLTGIKTAETTFDYQGDLVTRKLDAPKTRDNFPLVSRGSVQVFELDRHGNTVKRAALGANGTRSSEDHFAEFWFNGLDQPVKREFSGYGGLDTEGNLEGLYVQQRNSLGKPESDANTQRITSYDTYWTYNNRALLESKWDTYSTDTKKGSTYIFPEAAKRNKFTYTYTTTGKEATVTRTVKSVLKTLYDDPDLLNDDMLLAASIGITSTQYNERGLPRSITVSDQSPAGRNALTAVTYRTTIYGYYANGAKKTASIHNVDLAKVRDNNRVAYTDYKYDQLGRQVAVFDSNGTDLPALPECSSTSGTWNAKWRPGCTADSIGTGSATTTTAYEANGKRTSTTTWANGFSATRSDTATIGGLPYFSEEARSDTTRVIKSTATYTSYRPDGLTARTQRTTMNHQKDAANGTINTITETNTTTFQYTPDQADPTYYPDQAEYKRTDRTECSSTTSSCSGGYTTTKVSKYNLNGDLTSETYSYSNASGTFTNRAGMSNSFTTTYLLDARGNRYAVQDSRAGRAKYDHEPENYNAYRKRYDADNRVAEFYKLIPNADINNPRATTEIAPQKVPLAAYTEFFYDPQGRQVLSSTSGLIQSGSERRTLVSRETNSTFAVDDRVVTVRKREGAFGAKRAVNVLGEEFYQSVTTYSTNDAFKDEAYTLADGLEDSRQWIGVALFNVPASGVMQPLEAPVEPVSFTVRLDPVSILPPSTTPVSTPAPEDVKTPKSEEEAEAQTLSQPALGITTLHLQALPDLSSVDKTNTSSASGKKSVQPETGSATDLKTTSFGVAQALDAPVSALPSTIRSVNVQATAEPLALSNSLLPNPIAITEPIHAGTPAVGTTPADGIPNITPPGTSDVATPTIPSITQPGENLMAVRAPVGVQQTNVKPLGIVVNPCNESCGEDRPSEDVAGSAGDTQDEQKARLGDGFKVTDPAEVLKALLENAGFSSLEADQMAGRFMAEADWMPRDDLMDIVVGLADGFDLGALDKSSLGGLVEAMTRASERPYNACSGLFCGGSTPSKKTFWDRVLWELGIRNLPENPEEWQEQLLGLADNISQYPGGGPSGKGLSLLVGSKAGVLLIGMAAKAGQSAKILLVNGTKITMHGKPFQKEVDFVTSTLAGLYKNVDIRGREAPGADLILDGVRWELKTLEAATVNAVRQNIRNGIDQSDNLFIDGRNIGLTLKTAADAVAAHVGSGRMKGLQELRVYTVDGIYTWRAK</sequence>
<name>K9ZZY7_DEIPD</name>
<dbReference type="SMART" id="SM00758">
    <property type="entry name" value="PA14"/>
    <property type="match status" value="1"/>
</dbReference>
<reference evidence="4" key="1">
    <citation type="submission" date="2012-03" db="EMBL/GenBank/DDBJ databases">
        <title>Complete sequence of chromosome of Deinococcus peraridilitoris DSM 19664.</title>
        <authorList>
            <person name="Lucas S."/>
            <person name="Copeland A."/>
            <person name="Lapidus A."/>
            <person name="Glavina del Rio T."/>
            <person name="Dalin E."/>
            <person name="Tice H."/>
            <person name="Bruce D."/>
            <person name="Goodwin L."/>
            <person name="Pitluck S."/>
            <person name="Peters L."/>
            <person name="Mikhailova N."/>
            <person name="Lu M."/>
            <person name="Kyrpides N."/>
            <person name="Mavromatis K."/>
            <person name="Ivanova N."/>
            <person name="Brettin T."/>
            <person name="Detter J.C."/>
            <person name="Han C."/>
            <person name="Larimer F."/>
            <person name="Land M."/>
            <person name="Hauser L."/>
            <person name="Markowitz V."/>
            <person name="Cheng J.-F."/>
            <person name="Hugenholtz P."/>
            <person name="Woyke T."/>
            <person name="Wu D."/>
            <person name="Pukall R."/>
            <person name="Steenblock K."/>
            <person name="Brambilla E."/>
            <person name="Klenk H.-P."/>
            <person name="Eisen J.A."/>
        </authorList>
    </citation>
    <scope>NUCLEOTIDE SEQUENCE [LARGE SCALE GENOMIC DNA]</scope>
    <source>
        <strain evidence="4">DSM 19664 / LMG 22246 / CIP 109416 / KR-200</strain>
    </source>
</reference>
<feature type="compositionally biased region" description="Polar residues" evidence="1">
    <location>
        <begin position="2769"/>
        <end position="2791"/>
    </location>
</feature>
<feature type="region of interest" description="Disordered" evidence="1">
    <location>
        <begin position="1852"/>
        <end position="1874"/>
    </location>
</feature>
<dbReference type="InterPro" id="IPR006530">
    <property type="entry name" value="YD"/>
</dbReference>
<proteinExistence type="predicted"/>
<accession>K9ZZY7</accession>
<dbReference type="Pfam" id="PF07691">
    <property type="entry name" value="PA14"/>
    <property type="match status" value="1"/>
</dbReference>
<dbReference type="NCBIfam" id="TIGR01643">
    <property type="entry name" value="YD_repeat_2x"/>
    <property type="match status" value="2"/>
</dbReference>
<protein>
    <submittedName>
        <fullName evidence="3">Rhs family protein</fullName>
    </submittedName>
</protein>
<dbReference type="PATRIC" id="fig|937777.3.peg.1657"/>
<feature type="region of interest" description="Disordered" evidence="1">
    <location>
        <begin position="2718"/>
        <end position="2751"/>
    </location>
</feature>
<dbReference type="InterPro" id="IPR011658">
    <property type="entry name" value="PA14_dom"/>
</dbReference>
<dbReference type="KEGG" id="dpd:Deipe_1660"/>
<dbReference type="Gene3D" id="2.180.10.10">
    <property type="entry name" value="RHS repeat-associated core"/>
    <property type="match status" value="2"/>
</dbReference>
<feature type="region of interest" description="Disordered" evidence="1">
    <location>
        <begin position="2767"/>
        <end position="2791"/>
    </location>
</feature>
<feature type="region of interest" description="Disordered" evidence="1">
    <location>
        <begin position="1696"/>
        <end position="1718"/>
    </location>
</feature>
<dbReference type="InterPro" id="IPR050708">
    <property type="entry name" value="T6SS_VgrG/RHS"/>
</dbReference>
<dbReference type="EMBL" id="CP003382">
    <property type="protein sequence ID" value="AFZ67193.1"/>
    <property type="molecule type" value="Genomic_DNA"/>
</dbReference>
<evidence type="ECO:0000259" key="2">
    <source>
        <dbReference type="PROSITE" id="PS51820"/>
    </source>
</evidence>
<feature type="compositionally biased region" description="Low complexity" evidence="1">
    <location>
        <begin position="2718"/>
        <end position="2731"/>
    </location>
</feature>
<organism evidence="3 4">
    <name type="scientific">Deinococcus peraridilitoris (strain DSM 19664 / LMG 22246 / CIP 109416 / KR-200)</name>
    <dbReference type="NCBI Taxonomy" id="937777"/>
    <lineage>
        <taxon>Bacteria</taxon>
        <taxon>Thermotogati</taxon>
        <taxon>Deinococcota</taxon>
        <taxon>Deinococci</taxon>
        <taxon>Deinococcales</taxon>
        <taxon>Deinococcaceae</taxon>
        <taxon>Deinococcus</taxon>
    </lineage>
</organism>
<dbReference type="eggNOG" id="COG3299">
    <property type="taxonomic scope" value="Bacteria"/>
</dbReference>